<dbReference type="AlphaFoldDB" id="D3UWS1"/>
<dbReference type="KEGG" id="xbo:XBJ1_0765"/>
<name>D3UWS1_XENBS</name>
<organism evidence="2 3">
    <name type="scientific">Xenorhabdus bovienii (strain SS-2004)</name>
    <name type="common">Xenorhabdus nematophila subsp. bovienii</name>
    <dbReference type="NCBI Taxonomy" id="406818"/>
    <lineage>
        <taxon>Bacteria</taxon>
        <taxon>Pseudomonadati</taxon>
        <taxon>Pseudomonadota</taxon>
        <taxon>Gammaproteobacteria</taxon>
        <taxon>Enterobacterales</taxon>
        <taxon>Morganellaceae</taxon>
        <taxon>Xenorhabdus</taxon>
    </lineage>
</organism>
<dbReference type="Pfam" id="PF13380">
    <property type="entry name" value="CoA_binding_2"/>
    <property type="match status" value="1"/>
</dbReference>
<dbReference type="STRING" id="406818.XBJ1_0765"/>
<dbReference type="Proteomes" id="UP000002045">
    <property type="component" value="Chromosome"/>
</dbReference>
<gene>
    <name evidence="2" type="ordered locus">XBJ1_0765</name>
</gene>
<feature type="domain" description="CoA-binding" evidence="1">
    <location>
        <begin position="4"/>
        <end position="29"/>
    </location>
</feature>
<evidence type="ECO:0000259" key="1">
    <source>
        <dbReference type="Pfam" id="PF13380"/>
    </source>
</evidence>
<evidence type="ECO:0000313" key="2">
    <source>
        <dbReference type="EMBL" id="CBJ79906.1"/>
    </source>
</evidence>
<protein>
    <submittedName>
        <fullName evidence="2">Putative NAD(P)-binding enzyme</fullName>
    </submittedName>
</protein>
<sequence>MWQSKASYKVMEYFLNQGYHVIPVSPRLADFAQSVDMVGV</sequence>
<accession>D3UWS1</accession>
<evidence type="ECO:0000313" key="3">
    <source>
        <dbReference type="Proteomes" id="UP000002045"/>
    </source>
</evidence>
<reference evidence="2" key="1">
    <citation type="journal article" date="2011" name="PLoS ONE">
        <title>The entomopathogenic bacterial endosymbionts xenorhabdus and photorhabdus: convergent lifestyles from divergent genomes.</title>
        <authorList>
            <person name="Chaston J.M."/>
            <person name="Suen G."/>
            <person name="Tucker S.L."/>
            <person name="Andersen A.W."/>
            <person name="Bhasin A."/>
            <person name="Bode E."/>
            <person name="Bode H.B."/>
            <person name="Brachmann A.O."/>
            <person name="Cowles C.E."/>
            <person name="Cowles K.N."/>
            <person name="Darby C."/>
            <person name="de Leon L."/>
            <person name="Drace K."/>
            <person name="Du Z."/>
            <person name="Givaudan A."/>
            <person name="Herbert Tran E.E."/>
            <person name="Jewell K.A."/>
            <person name="Knack J.J."/>
            <person name="Krasomil-Osterfeld K.C."/>
            <person name="Kukor R."/>
            <person name="Lanois A."/>
            <person name="Latreille P."/>
            <person name="Leimgruber N.K."/>
            <person name="Lipke C.M."/>
            <person name="Liu R."/>
            <person name="Lu X."/>
            <person name="Martens E.C."/>
            <person name="Marri P.R."/>
            <person name="Medigue C."/>
            <person name="Menard M.L."/>
            <person name="Miller N.M."/>
            <person name="Morales-Soto N."/>
            <person name="Norton S."/>
            <person name="Ogier J.C."/>
            <person name="Orchard S.S."/>
            <person name="Park D."/>
            <person name="Park Y."/>
            <person name="Qurollo B.A."/>
            <person name="Sugar D.R."/>
            <person name="Richards G.R."/>
            <person name="Rouy Z."/>
            <person name="Slominski B."/>
            <person name="Slominski K."/>
            <person name="Snyder H."/>
            <person name="Tjaden B.C."/>
            <person name="van der Hoeven R."/>
            <person name="Welch R.D."/>
            <person name="Wheeler C."/>
            <person name="Xiang B."/>
            <person name="Barbazuk B."/>
            <person name="Gaudriault S."/>
            <person name="Goodner B."/>
            <person name="Slater S.C."/>
            <person name="Forst S."/>
            <person name="Goldman B.S."/>
            <person name="Goodrich-Blair H."/>
        </authorList>
    </citation>
    <scope>NUCLEOTIDE SEQUENCE [LARGE SCALE GENOMIC DNA]</scope>
    <source>
        <strain evidence="2">SS-2004</strain>
    </source>
</reference>
<dbReference type="EMBL" id="FN667741">
    <property type="protein sequence ID" value="CBJ79906.1"/>
    <property type="molecule type" value="Genomic_DNA"/>
</dbReference>
<dbReference type="HOGENOM" id="CLU_219504_0_0_6"/>
<proteinExistence type="predicted"/>
<dbReference type="InterPro" id="IPR003781">
    <property type="entry name" value="CoA-bd"/>
</dbReference>